<dbReference type="AlphaFoldDB" id="A0A327W505"/>
<keyword evidence="2" id="KW-1185">Reference proteome</keyword>
<evidence type="ECO:0000313" key="2">
    <source>
        <dbReference type="Proteomes" id="UP000249819"/>
    </source>
</evidence>
<accession>A0A327W505</accession>
<proteinExistence type="predicted"/>
<dbReference type="RefSeq" id="WP_111592103.1">
    <property type="nucleotide sequence ID" value="NZ_QLMA01000003.1"/>
</dbReference>
<reference evidence="1 2" key="1">
    <citation type="submission" date="2018-06" db="EMBL/GenBank/DDBJ databases">
        <title>Genomic Encyclopedia of Archaeal and Bacterial Type Strains, Phase II (KMG-II): from individual species to whole genera.</title>
        <authorList>
            <person name="Goeker M."/>
        </authorList>
    </citation>
    <scope>NUCLEOTIDE SEQUENCE [LARGE SCALE GENOMIC DNA]</scope>
    <source>
        <strain evidence="1 2">DSM 29821</strain>
    </source>
</reference>
<evidence type="ECO:0000313" key="1">
    <source>
        <dbReference type="EMBL" id="RAJ83456.1"/>
    </source>
</evidence>
<comment type="caution">
    <text evidence="1">The sequence shown here is derived from an EMBL/GenBank/DDBJ whole genome shotgun (WGS) entry which is preliminary data.</text>
</comment>
<dbReference type="EMBL" id="QLMA01000003">
    <property type="protein sequence ID" value="RAJ83456.1"/>
    <property type="molecule type" value="Genomic_DNA"/>
</dbReference>
<protein>
    <submittedName>
        <fullName evidence="1">Uncharacterized protein</fullName>
    </submittedName>
</protein>
<dbReference type="OrthoDB" id="674555at2"/>
<sequence length="189" mass="21756">MRLIMNPTAIRYLPIVLLMVVILNACSHRIDKVSKSVTGSVMQGEMNYYSDSNILIYRSNVKLTADKEIFNPKSFYAKLPKGIACWTFSNSSSFIFLYPHNQAIAINVRLDNISLSDTTFIPNELEIDSFLNREISGSNNCDVRKIRIRSNRKQCFIQKGAATIFLYNIAKTRFSKYVDDLQQFRFLDN</sequence>
<gene>
    <name evidence="1" type="ORF">CLV59_103424</name>
</gene>
<name>A0A327W505_9BACT</name>
<dbReference type="Proteomes" id="UP000249819">
    <property type="component" value="Unassembled WGS sequence"/>
</dbReference>
<organism evidence="1 2">
    <name type="scientific">Chitinophaga dinghuensis</name>
    <dbReference type="NCBI Taxonomy" id="1539050"/>
    <lineage>
        <taxon>Bacteria</taxon>
        <taxon>Pseudomonadati</taxon>
        <taxon>Bacteroidota</taxon>
        <taxon>Chitinophagia</taxon>
        <taxon>Chitinophagales</taxon>
        <taxon>Chitinophagaceae</taxon>
        <taxon>Chitinophaga</taxon>
    </lineage>
</organism>